<evidence type="ECO:0000256" key="2">
    <source>
        <dbReference type="ARBA" id="ARBA00022898"/>
    </source>
</evidence>
<evidence type="ECO:0000256" key="3">
    <source>
        <dbReference type="RuleBase" id="RU362118"/>
    </source>
</evidence>
<dbReference type="Gene3D" id="3.90.1150.10">
    <property type="entry name" value="Aspartate Aminotransferase, domain 1"/>
    <property type="match status" value="1"/>
</dbReference>
<dbReference type="RefSeq" id="WP_258811152.1">
    <property type="nucleotide sequence ID" value="NZ_JANUGU010000002.1"/>
</dbReference>
<evidence type="ECO:0000313" key="4">
    <source>
        <dbReference type="EMBL" id="MCS0657958.1"/>
    </source>
</evidence>
<dbReference type="InterPro" id="IPR015421">
    <property type="entry name" value="PyrdxlP-dep_Trfase_major"/>
</dbReference>
<protein>
    <submittedName>
        <fullName evidence="4">Cystathionine gamma-synthase family protein</fullName>
    </submittedName>
</protein>
<comment type="caution">
    <text evidence="4">The sequence shown here is derived from an EMBL/GenBank/DDBJ whole genome shotgun (WGS) entry which is preliminary data.</text>
</comment>
<evidence type="ECO:0000313" key="5">
    <source>
        <dbReference type="Proteomes" id="UP001204621"/>
    </source>
</evidence>
<dbReference type="Pfam" id="PF01053">
    <property type="entry name" value="Cys_Met_Meta_PP"/>
    <property type="match status" value="1"/>
</dbReference>
<comment type="cofactor">
    <cofactor evidence="1 3">
        <name>pyridoxal 5'-phosphate</name>
        <dbReference type="ChEBI" id="CHEBI:597326"/>
    </cofactor>
</comment>
<dbReference type="SUPFAM" id="SSF53383">
    <property type="entry name" value="PLP-dependent transferases"/>
    <property type="match status" value="1"/>
</dbReference>
<name>A0ABT2CVF2_9BURK</name>
<dbReference type="NCBIfam" id="NF004609">
    <property type="entry name" value="PRK05939.1"/>
    <property type="match status" value="1"/>
</dbReference>
<organism evidence="4 5">
    <name type="scientific">Massilia terrae</name>
    <dbReference type="NCBI Taxonomy" id="1811224"/>
    <lineage>
        <taxon>Bacteria</taxon>
        <taxon>Pseudomonadati</taxon>
        <taxon>Pseudomonadota</taxon>
        <taxon>Betaproteobacteria</taxon>
        <taxon>Burkholderiales</taxon>
        <taxon>Oxalobacteraceae</taxon>
        <taxon>Telluria group</taxon>
        <taxon>Massilia</taxon>
    </lineage>
</organism>
<gene>
    <name evidence="4" type="ORF">NX778_07775</name>
</gene>
<dbReference type="CDD" id="cd00614">
    <property type="entry name" value="CGS_like"/>
    <property type="match status" value="1"/>
</dbReference>
<dbReference type="InterPro" id="IPR015424">
    <property type="entry name" value="PyrdxlP-dep_Trfase"/>
</dbReference>
<dbReference type="InterPro" id="IPR015422">
    <property type="entry name" value="PyrdxlP-dep_Trfase_small"/>
</dbReference>
<accession>A0ABT2CVF2</accession>
<sequence length="417" mass="44755">MSDNKNYGFTTTVLHNDRRKPIEHGSLHKPVHTSVTFGYEDARQLASVFQGKEPGFRYGRQGNPTVSALEDKVSKMEDGVATICFATGMGAIGALFQALLKAGDHVVSSSFLFGNTNSLWNTTAGQGVDVAFVDATDVANVEQALKPNTRMVFVETIANPRTQVADLARIGDLCRKHGILYVVDNTMTTPYLFRPKKVGAGLVVNALTKSIGGHGIALGGALTDTGLFDWAAYPNIAPNFRKLAPSAQGMAQVRAKALRDFGATLGPEAAHHIAVGAETLALRMERTCANALALASMLEADPRVAKVHYPGLVSHPQHALATELFRAPGSLFSFELKDGIDCFDYLNELKLAIPASNLGDTRTLVIPVAHTIFFEMGPERRASMGIAESLVRVSVGIEDTEDLLADFGDALNFVSKL</sequence>
<comment type="similarity">
    <text evidence="3">Belongs to the trans-sulfuration enzymes family.</text>
</comment>
<dbReference type="Gene3D" id="3.40.640.10">
    <property type="entry name" value="Type I PLP-dependent aspartate aminotransferase-like (Major domain)"/>
    <property type="match status" value="1"/>
</dbReference>
<dbReference type="EMBL" id="JANUGU010000002">
    <property type="protein sequence ID" value="MCS0657958.1"/>
    <property type="molecule type" value="Genomic_DNA"/>
</dbReference>
<dbReference type="PANTHER" id="PTHR11808:SF80">
    <property type="entry name" value="CYSTATHIONINE GAMMA-LYASE"/>
    <property type="match status" value="1"/>
</dbReference>
<dbReference type="PIRSF" id="PIRSF001434">
    <property type="entry name" value="CGS"/>
    <property type="match status" value="1"/>
</dbReference>
<dbReference type="PANTHER" id="PTHR11808">
    <property type="entry name" value="TRANS-SULFURATION ENZYME FAMILY MEMBER"/>
    <property type="match status" value="1"/>
</dbReference>
<proteinExistence type="inferred from homology"/>
<evidence type="ECO:0000256" key="1">
    <source>
        <dbReference type="ARBA" id="ARBA00001933"/>
    </source>
</evidence>
<keyword evidence="5" id="KW-1185">Reference proteome</keyword>
<keyword evidence="2 3" id="KW-0663">Pyridoxal phosphate</keyword>
<reference evidence="4 5" key="1">
    <citation type="submission" date="2022-08" db="EMBL/GenBank/DDBJ databases">
        <title>Reclassification of Massilia species as members of the genera Telluria, Duganella, Pseudoduganella, Mokoshia gen. nov. and Zemynaea gen. nov. using orthogonal and non-orthogonal genome-based approaches.</title>
        <authorList>
            <person name="Bowman J.P."/>
        </authorList>
    </citation>
    <scope>NUCLEOTIDE SEQUENCE [LARGE SCALE GENOMIC DNA]</scope>
    <source>
        <strain evidence="4 5">JCM 31606</strain>
    </source>
</reference>
<dbReference type="InterPro" id="IPR000277">
    <property type="entry name" value="Cys/Met-Metab_PyrdxlP-dep_enz"/>
</dbReference>
<dbReference type="Proteomes" id="UP001204621">
    <property type="component" value="Unassembled WGS sequence"/>
</dbReference>